<dbReference type="SUPFAM" id="SSF54001">
    <property type="entry name" value="Cysteine proteinases"/>
    <property type="match status" value="1"/>
</dbReference>
<evidence type="ECO:0000256" key="3">
    <source>
        <dbReference type="ARBA" id="ARBA00022801"/>
    </source>
</evidence>
<feature type="region of interest" description="Disordered" evidence="5">
    <location>
        <begin position="247"/>
        <end position="416"/>
    </location>
</feature>
<comment type="similarity">
    <text evidence="1">Belongs to the peptidase C40 family.</text>
</comment>
<dbReference type="PANTHER" id="PTHR47359:SF3">
    <property type="entry name" value="NLP_P60 DOMAIN-CONTAINING PROTEIN-RELATED"/>
    <property type="match status" value="1"/>
</dbReference>
<feature type="compositionally biased region" description="Pro residues" evidence="5">
    <location>
        <begin position="349"/>
        <end position="358"/>
    </location>
</feature>
<keyword evidence="4" id="KW-0788">Thiol protease</keyword>
<feature type="region of interest" description="Disordered" evidence="5">
    <location>
        <begin position="38"/>
        <end position="104"/>
    </location>
</feature>
<protein>
    <submittedName>
        <fullName evidence="8">Cell wall-associated NlpC family hydrolase</fullName>
    </submittedName>
</protein>
<dbReference type="GO" id="GO:0006508">
    <property type="term" value="P:proteolysis"/>
    <property type="evidence" value="ECO:0007669"/>
    <property type="project" value="UniProtKB-KW"/>
</dbReference>
<feature type="signal peptide" evidence="6">
    <location>
        <begin position="1"/>
        <end position="38"/>
    </location>
</feature>
<dbReference type="Pfam" id="PF00877">
    <property type="entry name" value="NLPC_P60"/>
    <property type="match status" value="1"/>
</dbReference>
<keyword evidence="3 8" id="KW-0378">Hydrolase</keyword>
<keyword evidence="2" id="KW-0645">Protease</keyword>
<accession>A0A4R1HJ37</accession>
<evidence type="ECO:0000256" key="5">
    <source>
        <dbReference type="SAM" id="MobiDB-lite"/>
    </source>
</evidence>
<feature type="compositionally biased region" description="Pro residues" evidence="5">
    <location>
        <begin position="332"/>
        <end position="342"/>
    </location>
</feature>
<keyword evidence="6" id="KW-0732">Signal</keyword>
<dbReference type="InterPro" id="IPR051794">
    <property type="entry name" value="PG_Endopeptidase_C40"/>
</dbReference>
<dbReference type="Proteomes" id="UP000295560">
    <property type="component" value="Unassembled WGS sequence"/>
</dbReference>
<dbReference type="PROSITE" id="PS51935">
    <property type="entry name" value="NLPC_P60"/>
    <property type="match status" value="1"/>
</dbReference>
<feature type="compositionally biased region" description="Low complexity" evidence="5">
    <location>
        <begin position="80"/>
        <end position="89"/>
    </location>
</feature>
<organism evidence="8 9">
    <name type="scientific">Pseudonocardia endophytica</name>
    <dbReference type="NCBI Taxonomy" id="401976"/>
    <lineage>
        <taxon>Bacteria</taxon>
        <taxon>Bacillati</taxon>
        <taxon>Actinomycetota</taxon>
        <taxon>Actinomycetes</taxon>
        <taxon>Pseudonocardiales</taxon>
        <taxon>Pseudonocardiaceae</taxon>
        <taxon>Pseudonocardia</taxon>
    </lineage>
</organism>
<feature type="chain" id="PRO_5020821396" evidence="6">
    <location>
        <begin position="39"/>
        <end position="416"/>
    </location>
</feature>
<evidence type="ECO:0000313" key="8">
    <source>
        <dbReference type="EMBL" id="TCK20903.1"/>
    </source>
</evidence>
<feature type="compositionally biased region" description="Low complexity" evidence="5">
    <location>
        <begin position="259"/>
        <end position="272"/>
    </location>
</feature>
<dbReference type="InterPro" id="IPR000064">
    <property type="entry name" value="NLP_P60_dom"/>
</dbReference>
<gene>
    <name evidence="8" type="ORF">EV378_4869</name>
</gene>
<feature type="compositionally biased region" description="Low complexity" evidence="5">
    <location>
        <begin position="359"/>
        <end position="372"/>
    </location>
</feature>
<keyword evidence="9" id="KW-1185">Reference proteome</keyword>
<evidence type="ECO:0000256" key="1">
    <source>
        <dbReference type="ARBA" id="ARBA00007074"/>
    </source>
</evidence>
<sequence length="416" mass="41471">MDDPVEEYAAFRRWRRRWCTLLAAAVLTGGLPAASALAARTGPPGPPASRAVASWQWPGAGGGPSASPAPAASPTPAVAPAPVTSPAVPERAAPVTGADVAPSGRSSTVARVAVAFAMAQRGLPYVWGGNGPADGDAGFDCSGLSSAAYERAGVGLPRTAHAQFASGPRLPGGSEPLLGDLVFYGTPDDVHHVGIALGNGRMINAPTFGQPVRTSWYRWPGDDYIGATRPSALPGTLAFVPLPPRWAPAPRRQSPEVFAAPPAGDDAPAGLAPVPPVPSGPAPGAGPIAPPAPPATPSRSAPDPRLTPSGLPGTAAEPPAPPGGPAAVTPAPTTPGPTPTPTPSRTASPTPPARPGTSPPSGTGPAPTTFAPRSFSSTAQPGRPPTPQPSPSPPQPPRPDRQESPPSSNASTRPTP</sequence>
<dbReference type="PANTHER" id="PTHR47359">
    <property type="entry name" value="PEPTIDOGLYCAN DL-ENDOPEPTIDASE CWLO"/>
    <property type="match status" value="1"/>
</dbReference>
<dbReference type="Gene3D" id="3.90.1720.10">
    <property type="entry name" value="endopeptidase domain like (from Nostoc punctiforme)"/>
    <property type="match status" value="1"/>
</dbReference>
<evidence type="ECO:0000256" key="2">
    <source>
        <dbReference type="ARBA" id="ARBA00022670"/>
    </source>
</evidence>
<reference evidence="8 9" key="1">
    <citation type="submission" date="2019-03" db="EMBL/GenBank/DDBJ databases">
        <title>Sequencing the genomes of 1000 actinobacteria strains.</title>
        <authorList>
            <person name="Klenk H.-P."/>
        </authorList>
    </citation>
    <scope>NUCLEOTIDE SEQUENCE [LARGE SCALE GENOMIC DNA]</scope>
    <source>
        <strain evidence="8 9">DSM 44969</strain>
    </source>
</reference>
<evidence type="ECO:0000256" key="6">
    <source>
        <dbReference type="SAM" id="SignalP"/>
    </source>
</evidence>
<evidence type="ECO:0000259" key="7">
    <source>
        <dbReference type="PROSITE" id="PS51935"/>
    </source>
</evidence>
<dbReference type="GO" id="GO:0008234">
    <property type="term" value="F:cysteine-type peptidase activity"/>
    <property type="evidence" value="ECO:0007669"/>
    <property type="project" value="UniProtKB-KW"/>
</dbReference>
<comment type="caution">
    <text evidence="8">The sequence shown here is derived from an EMBL/GenBank/DDBJ whole genome shotgun (WGS) entry which is preliminary data.</text>
</comment>
<dbReference type="InterPro" id="IPR038765">
    <property type="entry name" value="Papain-like_cys_pep_sf"/>
</dbReference>
<feature type="domain" description="NlpC/P60" evidence="7">
    <location>
        <begin position="107"/>
        <end position="236"/>
    </location>
</feature>
<proteinExistence type="inferred from homology"/>
<evidence type="ECO:0000313" key="9">
    <source>
        <dbReference type="Proteomes" id="UP000295560"/>
    </source>
</evidence>
<dbReference type="AlphaFoldDB" id="A0A4R1HJ37"/>
<evidence type="ECO:0000256" key="4">
    <source>
        <dbReference type="ARBA" id="ARBA00022807"/>
    </source>
</evidence>
<name>A0A4R1HJ37_PSEEN</name>
<feature type="compositionally biased region" description="Pro residues" evidence="5">
    <location>
        <begin position="382"/>
        <end position="397"/>
    </location>
</feature>
<dbReference type="EMBL" id="SMFZ01000002">
    <property type="protein sequence ID" value="TCK20903.1"/>
    <property type="molecule type" value="Genomic_DNA"/>
</dbReference>
<dbReference type="RefSeq" id="WP_341540450.1">
    <property type="nucleotide sequence ID" value="NZ_SMFZ01000002.1"/>
</dbReference>